<keyword evidence="2" id="KW-0732">Signal</keyword>
<keyword evidence="4" id="KW-1185">Reference proteome</keyword>
<dbReference type="Proteomes" id="UP001558613">
    <property type="component" value="Unassembled WGS sequence"/>
</dbReference>
<feature type="region of interest" description="Disordered" evidence="1">
    <location>
        <begin position="100"/>
        <end position="119"/>
    </location>
</feature>
<feature type="compositionally biased region" description="Polar residues" evidence="1">
    <location>
        <begin position="27"/>
        <end position="41"/>
    </location>
</feature>
<sequence length="119" mass="13457">MRLLCWRAKADLVLFAVGLWVLDLGTGTPSTDRVSASPSARSTEEHFVHRHQGKLKTTKTHTFWKNENLRRAPSTFSSPPPLFSEIVRLAFNDKYYLPRLQRGNNNRTGGKVSKSENCG</sequence>
<organism evidence="3 4">
    <name type="scientific">Cirrhinus molitorella</name>
    <name type="common">mud carp</name>
    <dbReference type="NCBI Taxonomy" id="172907"/>
    <lineage>
        <taxon>Eukaryota</taxon>
        <taxon>Metazoa</taxon>
        <taxon>Chordata</taxon>
        <taxon>Craniata</taxon>
        <taxon>Vertebrata</taxon>
        <taxon>Euteleostomi</taxon>
        <taxon>Actinopterygii</taxon>
        <taxon>Neopterygii</taxon>
        <taxon>Teleostei</taxon>
        <taxon>Ostariophysi</taxon>
        <taxon>Cypriniformes</taxon>
        <taxon>Cyprinidae</taxon>
        <taxon>Labeoninae</taxon>
        <taxon>Labeonini</taxon>
        <taxon>Cirrhinus</taxon>
    </lineage>
</organism>
<name>A0ABR3L6C1_9TELE</name>
<evidence type="ECO:0000313" key="3">
    <source>
        <dbReference type="EMBL" id="KAL1248383.1"/>
    </source>
</evidence>
<dbReference type="EMBL" id="JAYMGO010000024">
    <property type="protein sequence ID" value="KAL1248383.1"/>
    <property type="molecule type" value="Genomic_DNA"/>
</dbReference>
<feature type="region of interest" description="Disordered" evidence="1">
    <location>
        <begin position="26"/>
        <end position="52"/>
    </location>
</feature>
<feature type="chain" id="PRO_5046502857" description="Secreted protein" evidence="2">
    <location>
        <begin position="28"/>
        <end position="119"/>
    </location>
</feature>
<accession>A0ABR3L6C1</accession>
<evidence type="ECO:0000256" key="2">
    <source>
        <dbReference type="SAM" id="SignalP"/>
    </source>
</evidence>
<protein>
    <recommendedName>
        <fullName evidence="5">Secreted protein</fullName>
    </recommendedName>
</protein>
<evidence type="ECO:0000313" key="4">
    <source>
        <dbReference type="Proteomes" id="UP001558613"/>
    </source>
</evidence>
<reference evidence="3 4" key="1">
    <citation type="submission" date="2023-09" db="EMBL/GenBank/DDBJ databases">
        <authorList>
            <person name="Wang M."/>
        </authorList>
    </citation>
    <scope>NUCLEOTIDE SEQUENCE [LARGE SCALE GENOMIC DNA]</scope>
    <source>
        <strain evidence="3">GT-2023</strain>
        <tissue evidence="3">Liver</tissue>
    </source>
</reference>
<gene>
    <name evidence="3" type="ORF">QQF64_021701</name>
</gene>
<proteinExistence type="predicted"/>
<feature type="signal peptide" evidence="2">
    <location>
        <begin position="1"/>
        <end position="27"/>
    </location>
</feature>
<evidence type="ECO:0008006" key="5">
    <source>
        <dbReference type="Google" id="ProtNLM"/>
    </source>
</evidence>
<evidence type="ECO:0000256" key="1">
    <source>
        <dbReference type="SAM" id="MobiDB-lite"/>
    </source>
</evidence>
<comment type="caution">
    <text evidence="3">The sequence shown here is derived from an EMBL/GenBank/DDBJ whole genome shotgun (WGS) entry which is preliminary data.</text>
</comment>